<evidence type="ECO:0000313" key="2">
    <source>
        <dbReference type="EMBL" id="PXF62537.1"/>
    </source>
</evidence>
<dbReference type="GO" id="GO:0140098">
    <property type="term" value="F:catalytic activity, acting on RNA"/>
    <property type="evidence" value="ECO:0007669"/>
    <property type="project" value="UniProtKB-ARBA"/>
</dbReference>
<gene>
    <name evidence="2" type="ORF">DL796_09345</name>
</gene>
<dbReference type="PROSITE" id="PS01129">
    <property type="entry name" value="PSI_RLU"/>
    <property type="match status" value="1"/>
</dbReference>
<comment type="caution">
    <text evidence="2">The sequence shown here is derived from an EMBL/GenBank/DDBJ whole genome shotgun (WGS) entry which is preliminary data.</text>
</comment>
<dbReference type="EMBL" id="QICH01000003">
    <property type="protein sequence ID" value="PXF62537.1"/>
    <property type="molecule type" value="Genomic_DNA"/>
</dbReference>
<feature type="domain" description="Pseudouridine synthase RsuA/RluA-like" evidence="1">
    <location>
        <begin position="90"/>
        <end position="243"/>
    </location>
</feature>
<dbReference type="InterPro" id="IPR050188">
    <property type="entry name" value="RluA_PseudoU_synthase"/>
</dbReference>
<dbReference type="PANTHER" id="PTHR21600:SF84">
    <property type="entry name" value="PSEUDOURIDINE SYNTHASE RSUA_RLUA-LIKE DOMAIN-CONTAINING PROTEIN"/>
    <property type="match status" value="1"/>
</dbReference>
<name>A0A318D6S5_9GAMM</name>
<keyword evidence="3" id="KW-1185">Reference proteome</keyword>
<dbReference type="OrthoDB" id="9807829at2"/>
<evidence type="ECO:0000259" key="1">
    <source>
        <dbReference type="Pfam" id="PF00849"/>
    </source>
</evidence>
<dbReference type="GO" id="GO:0003723">
    <property type="term" value="F:RNA binding"/>
    <property type="evidence" value="ECO:0007669"/>
    <property type="project" value="InterPro"/>
</dbReference>
<organism evidence="2 3">
    <name type="scientific">Kangiella spongicola</name>
    <dbReference type="NCBI Taxonomy" id="796379"/>
    <lineage>
        <taxon>Bacteria</taxon>
        <taxon>Pseudomonadati</taxon>
        <taxon>Pseudomonadota</taxon>
        <taxon>Gammaproteobacteria</taxon>
        <taxon>Kangiellales</taxon>
        <taxon>Kangiellaceae</taxon>
        <taxon>Kangiella</taxon>
    </lineage>
</organism>
<dbReference type="AlphaFoldDB" id="A0A318D6S5"/>
<reference evidence="2 3" key="1">
    <citation type="submission" date="2018-05" db="EMBL/GenBank/DDBJ databases">
        <title>Kangiella spongicola genome sequence.</title>
        <authorList>
            <person name="Maclea K.S."/>
            <person name="Goen A.E."/>
            <person name="Kelley C."/>
            <person name="Underriner A."/>
            <person name="Silverwood T."/>
            <person name="Trachtenberg A.M."/>
        </authorList>
    </citation>
    <scope>NUCLEOTIDE SEQUENCE [LARGE SCALE GENOMIC DNA]</scope>
    <source>
        <strain evidence="2 3">ATCC BAA-2076</strain>
    </source>
</reference>
<dbReference type="Pfam" id="PF00849">
    <property type="entry name" value="PseudoU_synth_2"/>
    <property type="match status" value="1"/>
</dbReference>
<proteinExistence type="predicted"/>
<dbReference type="SUPFAM" id="SSF55120">
    <property type="entry name" value="Pseudouridine synthase"/>
    <property type="match status" value="1"/>
</dbReference>
<dbReference type="Gene3D" id="3.30.2350.10">
    <property type="entry name" value="Pseudouridine synthase"/>
    <property type="match status" value="1"/>
</dbReference>
<dbReference type="InterPro" id="IPR020103">
    <property type="entry name" value="PsdUridine_synth_cat_dom_sf"/>
</dbReference>
<dbReference type="PANTHER" id="PTHR21600">
    <property type="entry name" value="MITOCHONDRIAL RNA PSEUDOURIDINE SYNTHASE"/>
    <property type="match status" value="1"/>
</dbReference>
<evidence type="ECO:0000313" key="3">
    <source>
        <dbReference type="Proteomes" id="UP000247689"/>
    </source>
</evidence>
<dbReference type="InterPro" id="IPR006224">
    <property type="entry name" value="PsdUridine_synth_RluA-like_CS"/>
</dbReference>
<accession>A0A318D6S5</accession>
<sequence length="297" mass="34290">MSKASHPSFVTLPSYSDCRNVLEFLVKKFPHISEQVWRNRIKTGKVFWRDGGVINIDEPYQPNSTLGYYREVPQEPTVPFEELIITQNDHFLIAHKPHFLPVMPGGQFVNECLQARLIEKTGIKELQAVHRLDRDTAGLVLFSTNPATRNKYHQLFAERRIAKTYQALASINSSEPIIGKKWHVKNHLKRSQPKFLFENTTQSDIGQYAESIIECIAQSQTKALFSLSPITGRTHQLRLHMQHIGYPILNDRFYPTLQPKQPDDFHNPLQLLAKNLSFVDPVTKREETFKSPTDLEF</sequence>
<dbReference type="GO" id="GO:0009982">
    <property type="term" value="F:pseudouridine synthase activity"/>
    <property type="evidence" value="ECO:0007669"/>
    <property type="project" value="InterPro"/>
</dbReference>
<dbReference type="Proteomes" id="UP000247689">
    <property type="component" value="Unassembled WGS sequence"/>
</dbReference>
<dbReference type="RefSeq" id="WP_110201446.1">
    <property type="nucleotide sequence ID" value="NZ_QICH01000003.1"/>
</dbReference>
<dbReference type="GO" id="GO:0000455">
    <property type="term" value="P:enzyme-directed rRNA pseudouridine synthesis"/>
    <property type="evidence" value="ECO:0007669"/>
    <property type="project" value="TreeGrafter"/>
</dbReference>
<dbReference type="InterPro" id="IPR006145">
    <property type="entry name" value="PsdUridine_synth_RsuA/RluA"/>
</dbReference>
<protein>
    <submittedName>
        <fullName evidence="2">Pseudouridine synthase</fullName>
    </submittedName>
</protein>